<dbReference type="GO" id="GO:0006313">
    <property type="term" value="P:DNA transposition"/>
    <property type="evidence" value="ECO:0007669"/>
    <property type="project" value="InterPro"/>
</dbReference>
<proteinExistence type="inferred from homology"/>
<evidence type="ECO:0000256" key="1">
    <source>
        <dbReference type="ARBA" id="ARBA00002190"/>
    </source>
</evidence>
<keyword evidence="3" id="KW-0815">Transposition</keyword>
<organism evidence="6">
    <name type="scientific">Mycetohabitans sp</name>
    <dbReference type="NCBI Taxonomy" id="2571162"/>
    <lineage>
        <taxon>Bacteria</taxon>
        <taxon>Pseudomonadati</taxon>
        <taxon>Pseudomonadota</taxon>
        <taxon>Betaproteobacteria</taxon>
        <taxon>Burkholderiales</taxon>
        <taxon>Burkholderiaceae</taxon>
        <taxon>Mycetohabitans</taxon>
    </lineage>
</organism>
<dbReference type="EMBL" id="MN695290">
    <property type="protein sequence ID" value="QGY72944.1"/>
    <property type="molecule type" value="Genomic_DNA"/>
</dbReference>
<sequence>MKVFTELKNRGLHEILIAVFGGLGGFPEAIEAIYPQAAQIQPASFI</sequence>
<dbReference type="GO" id="GO:0003677">
    <property type="term" value="F:DNA binding"/>
    <property type="evidence" value="ECO:0007669"/>
    <property type="project" value="UniProtKB-KW"/>
</dbReference>
<evidence type="ECO:0000256" key="3">
    <source>
        <dbReference type="ARBA" id="ARBA00022578"/>
    </source>
</evidence>
<dbReference type="GO" id="GO:0004803">
    <property type="term" value="F:transposase activity"/>
    <property type="evidence" value="ECO:0007669"/>
    <property type="project" value="InterPro"/>
</dbReference>
<reference evidence="6" key="1">
    <citation type="journal article" date="2020" name="ACS Chem. Biol.">
        <title>Genome Mining and Heterologous Expression Reveal Two Distinct Families of Lasso Peptides Highly Conserved in Endofungal Bacteria.</title>
        <authorList>
            <person name="Bratovanov E.V."/>
            <person name="Ishida K."/>
            <person name="Heinze B."/>
            <person name="Pidot S.J."/>
            <person name="Stinear T.P."/>
            <person name="Hegemann J.D."/>
            <person name="Marahiel M.A."/>
            <person name="Hertweck C."/>
        </authorList>
    </citation>
    <scope>NUCLEOTIDE SEQUENCE</scope>
    <source>
        <strain evidence="6">B8</strain>
    </source>
</reference>
<keyword evidence="5" id="KW-0233">DNA recombination</keyword>
<dbReference type="Pfam" id="PF00872">
    <property type="entry name" value="Transposase_mut"/>
    <property type="match status" value="1"/>
</dbReference>
<comment type="function">
    <text evidence="1">Required for the transposition of the insertion element.</text>
</comment>
<comment type="similarity">
    <text evidence="2">Belongs to the transposase mutator family.</text>
</comment>
<evidence type="ECO:0000256" key="4">
    <source>
        <dbReference type="ARBA" id="ARBA00023125"/>
    </source>
</evidence>
<name>A0A6B9HFL3_9BURK</name>
<evidence type="ECO:0000313" key="6">
    <source>
        <dbReference type="EMBL" id="QGY72944.1"/>
    </source>
</evidence>
<evidence type="ECO:0000256" key="5">
    <source>
        <dbReference type="ARBA" id="ARBA00023172"/>
    </source>
</evidence>
<dbReference type="InterPro" id="IPR001207">
    <property type="entry name" value="Transposase_mutator"/>
</dbReference>
<protein>
    <submittedName>
        <fullName evidence="6">Uncharacterized protein</fullName>
    </submittedName>
</protein>
<dbReference type="AlphaFoldDB" id="A0A6B9HFL3"/>
<evidence type="ECO:0000256" key="2">
    <source>
        <dbReference type="ARBA" id="ARBA00010961"/>
    </source>
</evidence>
<accession>A0A6B9HFL3</accession>
<keyword evidence="4" id="KW-0238">DNA-binding</keyword>